<accession>D8LSG0</accession>
<feature type="compositionally biased region" description="Basic residues" evidence="1">
    <location>
        <begin position="1"/>
        <end position="11"/>
    </location>
</feature>
<dbReference type="SUPFAM" id="SSF50156">
    <property type="entry name" value="PDZ domain-like"/>
    <property type="match status" value="1"/>
</dbReference>
<dbReference type="InterPro" id="IPR036034">
    <property type="entry name" value="PDZ_sf"/>
</dbReference>
<feature type="compositionally biased region" description="Basic residues" evidence="1">
    <location>
        <begin position="117"/>
        <end position="137"/>
    </location>
</feature>
<feature type="compositionally biased region" description="Basic and acidic residues" evidence="1">
    <location>
        <begin position="412"/>
        <end position="422"/>
    </location>
</feature>
<feature type="compositionally biased region" description="Low complexity" evidence="1">
    <location>
        <begin position="349"/>
        <end position="372"/>
    </location>
</feature>
<protein>
    <recommendedName>
        <fullName evidence="2">PDZ domain-containing protein</fullName>
    </recommendedName>
</protein>
<keyword evidence="4" id="KW-1185">Reference proteome</keyword>
<dbReference type="Proteomes" id="UP000002630">
    <property type="component" value="Linkage Group LG11"/>
</dbReference>
<feature type="region of interest" description="Disordered" evidence="1">
    <location>
        <begin position="562"/>
        <end position="581"/>
    </location>
</feature>
<reference evidence="3 4" key="1">
    <citation type="journal article" date="2010" name="Nature">
        <title>The Ectocarpus genome and the independent evolution of multicellularity in brown algae.</title>
        <authorList>
            <person name="Cock J.M."/>
            <person name="Sterck L."/>
            <person name="Rouze P."/>
            <person name="Scornet D."/>
            <person name="Allen A.E."/>
            <person name="Amoutzias G."/>
            <person name="Anthouard V."/>
            <person name="Artiguenave F."/>
            <person name="Aury J.M."/>
            <person name="Badger J.H."/>
            <person name="Beszteri B."/>
            <person name="Billiau K."/>
            <person name="Bonnet E."/>
            <person name="Bothwell J.H."/>
            <person name="Bowler C."/>
            <person name="Boyen C."/>
            <person name="Brownlee C."/>
            <person name="Carrano C.J."/>
            <person name="Charrier B."/>
            <person name="Cho G.Y."/>
            <person name="Coelho S.M."/>
            <person name="Collen J."/>
            <person name="Corre E."/>
            <person name="Da Silva C."/>
            <person name="Delage L."/>
            <person name="Delaroque N."/>
            <person name="Dittami S.M."/>
            <person name="Doulbeau S."/>
            <person name="Elias M."/>
            <person name="Farnham G."/>
            <person name="Gachon C.M."/>
            <person name="Gschloessl B."/>
            <person name="Heesch S."/>
            <person name="Jabbari K."/>
            <person name="Jubin C."/>
            <person name="Kawai H."/>
            <person name="Kimura K."/>
            <person name="Kloareg B."/>
            <person name="Kupper F.C."/>
            <person name="Lang D."/>
            <person name="Le Bail A."/>
            <person name="Leblanc C."/>
            <person name="Lerouge P."/>
            <person name="Lohr M."/>
            <person name="Lopez P.J."/>
            <person name="Martens C."/>
            <person name="Maumus F."/>
            <person name="Michel G."/>
            <person name="Miranda-Saavedra D."/>
            <person name="Morales J."/>
            <person name="Moreau H."/>
            <person name="Motomura T."/>
            <person name="Nagasato C."/>
            <person name="Napoli C.A."/>
            <person name="Nelson D.R."/>
            <person name="Nyvall-Collen P."/>
            <person name="Peters A.F."/>
            <person name="Pommier C."/>
            <person name="Potin P."/>
            <person name="Poulain J."/>
            <person name="Quesneville H."/>
            <person name="Read B."/>
            <person name="Rensing S.A."/>
            <person name="Ritter A."/>
            <person name="Rousvoal S."/>
            <person name="Samanta M."/>
            <person name="Samson G."/>
            <person name="Schroeder D.C."/>
            <person name="Segurens B."/>
            <person name="Strittmatter M."/>
            <person name="Tonon T."/>
            <person name="Tregear J.W."/>
            <person name="Valentin K."/>
            <person name="von Dassow P."/>
            <person name="Yamagishi T."/>
            <person name="Van de Peer Y."/>
            <person name="Wincker P."/>
        </authorList>
    </citation>
    <scope>NUCLEOTIDE SEQUENCE [LARGE SCALE GENOMIC DNA]</scope>
    <source>
        <strain evidence="4">Ec32 / CCAP1310/4</strain>
    </source>
</reference>
<evidence type="ECO:0000259" key="2">
    <source>
        <dbReference type="PROSITE" id="PS50106"/>
    </source>
</evidence>
<dbReference type="SMART" id="SM00228">
    <property type="entry name" value="PDZ"/>
    <property type="match status" value="1"/>
</dbReference>
<dbReference type="AlphaFoldDB" id="D8LSG0"/>
<dbReference type="EMBL" id="FN649736">
    <property type="protein sequence ID" value="CBN75217.1"/>
    <property type="molecule type" value="Genomic_DNA"/>
</dbReference>
<dbReference type="EMBL" id="FN648949">
    <property type="protein sequence ID" value="CBN75217.1"/>
    <property type="molecule type" value="Genomic_DNA"/>
</dbReference>
<proteinExistence type="predicted"/>
<sequence length="581" mass="61559">MSSPRKRHRKPTTQQPQPAPNVAKRIHVSLEEDKPIGLELDFSAEATTGVRVSHVNAGGAAESEGVEQEDRLIHVSGQDVREMGLVETREMLLRRAKTTLLVFERPLPPSPPPSPPRPRKNMGTKNARREKNRRQKRPAGGGGGDGGGGGNGVFSSGAQPNVSPVVAAAAAEAGTTWQRRSTAPAAAQRRRGYQQHRLYNSGGGDGGSGSGEEAPSTAEAAAALAALAGRGSFGAKAAQRAAQKRRRRKAATATAAVTPTAVDTDPKKAVGEAATAAEIETIRRQLEEEEDHEREMEGHRRQRAQQQPPPPQQMRQRRLAAEEARNGVGVRAPGGTGAEDRSETEEVEAQAARGAAAAVDTPPTTAAAAATASPPPPSQRHGKREGSRKPGSRSRPGEEETMAKTAARPQPRRPEDSGEGERNGSGMTTILASPRSEMPRAAAAAPAWLGVLVGLGMPEFAGTGAARASVVVREARDMEAKELAVLQRLQKLKPEVTLDDYTAFRGAGLRSSSPAYASLEALQGQYLRRPPEDHQQELADLAMNGSFVSDLLAQFVRGMDVRTQQQSRSPSVFLAGSPNCS</sequence>
<feature type="compositionally biased region" description="Pro residues" evidence="1">
    <location>
        <begin position="106"/>
        <end position="116"/>
    </location>
</feature>
<gene>
    <name evidence="3" type="ORF">Esi_0072_0082</name>
</gene>
<feature type="domain" description="PDZ" evidence="2">
    <location>
        <begin position="25"/>
        <end position="107"/>
    </location>
</feature>
<name>D8LSG0_ECTSI</name>
<evidence type="ECO:0000256" key="1">
    <source>
        <dbReference type="SAM" id="MobiDB-lite"/>
    </source>
</evidence>
<organism evidence="3 4">
    <name type="scientific">Ectocarpus siliculosus</name>
    <name type="common">Brown alga</name>
    <name type="synonym">Conferva siliculosa</name>
    <dbReference type="NCBI Taxonomy" id="2880"/>
    <lineage>
        <taxon>Eukaryota</taxon>
        <taxon>Sar</taxon>
        <taxon>Stramenopiles</taxon>
        <taxon>Ochrophyta</taxon>
        <taxon>PX clade</taxon>
        <taxon>Phaeophyceae</taxon>
        <taxon>Ectocarpales</taxon>
        <taxon>Ectocarpaceae</taxon>
        <taxon>Ectocarpus</taxon>
    </lineage>
</organism>
<feature type="compositionally biased region" description="Polar residues" evidence="1">
    <location>
        <begin position="153"/>
        <end position="162"/>
    </location>
</feature>
<feature type="compositionally biased region" description="Low complexity" evidence="1">
    <location>
        <begin position="230"/>
        <end position="241"/>
    </location>
</feature>
<feature type="compositionally biased region" description="Gly residues" evidence="1">
    <location>
        <begin position="201"/>
        <end position="210"/>
    </location>
</feature>
<dbReference type="InterPro" id="IPR001478">
    <property type="entry name" value="PDZ"/>
</dbReference>
<feature type="region of interest" description="Disordered" evidence="1">
    <location>
        <begin position="99"/>
        <end position="218"/>
    </location>
</feature>
<feature type="region of interest" description="Disordered" evidence="1">
    <location>
        <begin position="230"/>
        <end position="437"/>
    </location>
</feature>
<feature type="compositionally biased region" description="Gly residues" evidence="1">
    <location>
        <begin position="139"/>
        <end position="152"/>
    </location>
</feature>
<dbReference type="PROSITE" id="PS50106">
    <property type="entry name" value="PDZ"/>
    <property type="match status" value="1"/>
</dbReference>
<feature type="compositionally biased region" description="Low complexity" evidence="1">
    <location>
        <begin position="251"/>
        <end position="263"/>
    </location>
</feature>
<feature type="region of interest" description="Disordered" evidence="1">
    <location>
        <begin position="1"/>
        <end position="23"/>
    </location>
</feature>
<dbReference type="OrthoDB" id="10029564at2759"/>
<dbReference type="InParanoid" id="D8LSG0"/>
<dbReference type="OMA" id="REMEGHR"/>
<evidence type="ECO:0000313" key="3">
    <source>
        <dbReference type="EMBL" id="CBN75217.1"/>
    </source>
</evidence>
<dbReference type="Pfam" id="PF00595">
    <property type="entry name" value="PDZ"/>
    <property type="match status" value="1"/>
</dbReference>
<evidence type="ECO:0000313" key="4">
    <source>
        <dbReference type="Proteomes" id="UP000002630"/>
    </source>
</evidence>
<dbReference type="Gene3D" id="2.30.42.10">
    <property type="match status" value="1"/>
</dbReference>